<dbReference type="PANTHER" id="PTHR22916:SF3">
    <property type="entry name" value="UDP-GLCNAC:BETAGAL BETA-1,3-N-ACETYLGLUCOSAMINYLTRANSFERASE-LIKE PROTEIN 1"/>
    <property type="match status" value="1"/>
</dbReference>
<proteinExistence type="predicted"/>
<sequence>MARVKNFNYASCLGDLILMSELCSRYGGLKLVIATTGKIQAEGTALGGTPFFWLELQQSAQTQANGLKAVLSLPYLDTLSKIVFQLPAQEESLLSVISAFSFCGVISDLVDARDESMQNLLRLVKDKIANAAPSAQSAPVMLHTLFQGGTRLANKQSSERNIEVEERRQRLAAKLEQQGSPGPAPEEPLVSICLPVQNAEKSLAKTLEGILCQTFENFEVLIADDHSDDNTLEIVTHYASRDARLIPWINEEPVGAVKNYNECLMRARGKYIKTLSQDAWLHPQHLEKMLAVAESQPQTALVLVALEEGLPRWSEIGLNSSAKTLKAIVENGLDDLRRLAPCPSSLFFPASHIGKGFNSKLPNLATVDYALRILSKGDLFIMPCGLLETTTLQDSHKQWAGHYMDLAAESIQIAANSQEILKSIGIEKEVFVDSSLLKLGTDLTKTESTRGRLALNAPGGILGGNQNTLPVAVSLLRTLGRCQQKGTADRRALEIAMLEERVRELLSSQSWRMTKVLRDWNARLRSDRAVGSSIDWEQIDWTENLAQQTYAELLRSIIKEIKTSRSWRLTAPLRRWKGQRSRSQRLEK</sequence>
<reference evidence="2" key="1">
    <citation type="submission" date="2021-02" db="EMBL/GenBank/DDBJ databases">
        <title>Genome-Resolved Metagenomics of a Microbial Community Performing Photosynthetic Biological Nutrient Removal.</title>
        <authorList>
            <person name="Mcdaniel E.A."/>
        </authorList>
    </citation>
    <scope>NUCLEOTIDE SEQUENCE</scope>
    <source>
        <strain evidence="2">UWPOB_OBS1</strain>
    </source>
</reference>
<gene>
    <name evidence="2" type="ORF">J0M35_05600</name>
</gene>
<accession>A0A8J7PBQ5</accession>
<comment type="caution">
    <text evidence="2">The sequence shown here is derived from an EMBL/GenBank/DDBJ whole genome shotgun (WGS) entry which is preliminary data.</text>
</comment>
<dbReference type="CDD" id="cd00761">
    <property type="entry name" value="Glyco_tranf_GTA_type"/>
    <property type="match status" value="1"/>
</dbReference>
<dbReference type="InterPro" id="IPR029044">
    <property type="entry name" value="Nucleotide-diphossugar_trans"/>
</dbReference>
<name>A0A8J7PBQ5_9BACT</name>
<dbReference type="SUPFAM" id="SSF53448">
    <property type="entry name" value="Nucleotide-diphospho-sugar transferases"/>
    <property type="match status" value="1"/>
</dbReference>
<organism evidence="2 3">
    <name type="scientific">Candidatus Obscuribacter phosphatis</name>
    <dbReference type="NCBI Taxonomy" id="1906157"/>
    <lineage>
        <taxon>Bacteria</taxon>
        <taxon>Bacillati</taxon>
        <taxon>Candidatus Melainabacteria</taxon>
        <taxon>Candidatus Obscuribacterales</taxon>
        <taxon>Candidatus Obscuribacteraceae</taxon>
        <taxon>Candidatus Obscuribacter</taxon>
    </lineage>
</organism>
<evidence type="ECO:0000313" key="3">
    <source>
        <dbReference type="Proteomes" id="UP000664277"/>
    </source>
</evidence>
<protein>
    <submittedName>
        <fullName evidence="2">Glycosyltransferase family 2 protein</fullName>
    </submittedName>
</protein>
<dbReference type="GO" id="GO:0016758">
    <property type="term" value="F:hexosyltransferase activity"/>
    <property type="evidence" value="ECO:0007669"/>
    <property type="project" value="UniProtKB-ARBA"/>
</dbReference>
<dbReference type="Proteomes" id="UP000664277">
    <property type="component" value="Unassembled WGS sequence"/>
</dbReference>
<dbReference type="InterPro" id="IPR001173">
    <property type="entry name" value="Glyco_trans_2-like"/>
</dbReference>
<dbReference type="Gene3D" id="3.90.550.10">
    <property type="entry name" value="Spore Coat Polysaccharide Biosynthesis Protein SpsA, Chain A"/>
    <property type="match status" value="1"/>
</dbReference>
<evidence type="ECO:0000313" key="2">
    <source>
        <dbReference type="EMBL" id="MBN8659816.1"/>
    </source>
</evidence>
<dbReference type="Pfam" id="PF00535">
    <property type="entry name" value="Glycos_transf_2"/>
    <property type="match status" value="1"/>
</dbReference>
<dbReference type="AlphaFoldDB" id="A0A8J7PBQ5"/>
<evidence type="ECO:0000259" key="1">
    <source>
        <dbReference type="Pfam" id="PF00535"/>
    </source>
</evidence>
<dbReference type="PANTHER" id="PTHR22916">
    <property type="entry name" value="GLYCOSYLTRANSFERASE"/>
    <property type="match status" value="1"/>
</dbReference>
<dbReference type="EMBL" id="JAFLCK010000005">
    <property type="protein sequence ID" value="MBN8659816.1"/>
    <property type="molecule type" value="Genomic_DNA"/>
</dbReference>
<feature type="domain" description="Glycosyltransferase 2-like" evidence="1">
    <location>
        <begin position="191"/>
        <end position="300"/>
    </location>
</feature>